<reference evidence="2" key="1">
    <citation type="submission" date="2021-06" db="EMBL/GenBank/DDBJ databases">
        <authorList>
            <person name="Hodson N. C."/>
            <person name="Mongue J. A."/>
            <person name="Jaron S. K."/>
        </authorList>
    </citation>
    <scope>NUCLEOTIDE SEQUENCE</scope>
</reference>
<organism evidence="2 3">
    <name type="scientific">Allacma fusca</name>
    <dbReference type="NCBI Taxonomy" id="39272"/>
    <lineage>
        <taxon>Eukaryota</taxon>
        <taxon>Metazoa</taxon>
        <taxon>Ecdysozoa</taxon>
        <taxon>Arthropoda</taxon>
        <taxon>Hexapoda</taxon>
        <taxon>Collembola</taxon>
        <taxon>Symphypleona</taxon>
        <taxon>Sminthuridae</taxon>
        <taxon>Allacma</taxon>
    </lineage>
</organism>
<dbReference type="AlphaFoldDB" id="A0A8J2KRJ8"/>
<feature type="compositionally biased region" description="Basic and acidic residues" evidence="1">
    <location>
        <begin position="98"/>
        <end position="110"/>
    </location>
</feature>
<evidence type="ECO:0000256" key="1">
    <source>
        <dbReference type="SAM" id="MobiDB-lite"/>
    </source>
</evidence>
<dbReference type="Proteomes" id="UP000708208">
    <property type="component" value="Unassembled WGS sequence"/>
</dbReference>
<evidence type="ECO:0000313" key="2">
    <source>
        <dbReference type="EMBL" id="CAG7818466.1"/>
    </source>
</evidence>
<feature type="compositionally biased region" description="Basic and acidic residues" evidence="1">
    <location>
        <begin position="212"/>
        <end position="221"/>
    </location>
</feature>
<accession>A0A8J2KRJ8</accession>
<name>A0A8J2KRJ8_9HEXA</name>
<feature type="region of interest" description="Disordered" evidence="1">
    <location>
        <begin position="145"/>
        <end position="241"/>
    </location>
</feature>
<feature type="compositionally biased region" description="Low complexity" evidence="1">
    <location>
        <begin position="197"/>
        <end position="208"/>
    </location>
</feature>
<keyword evidence="3" id="KW-1185">Reference proteome</keyword>
<evidence type="ECO:0000313" key="3">
    <source>
        <dbReference type="Proteomes" id="UP000708208"/>
    </source>
</evidence>
<dbReference type="EMBL" id="CAJVCH010421783">
    <property type="protein sequence ID" value="CAG7818466.1"/>
    <property type="molecule type" value="Genomic_DNA"/>
</dbReference>
<sequence>EEQLKVALETADQPDTNTEAKSAEILEDAVVNEQATVIAGSSLQESIPPAQEREEQLKLVLETDDQLDAITEAESAEILEETLENEQSLKKSPKKSIKFHEEDPIPHEFTPENAEPLITYKDVADLAGEIDEIIDLAETIASDIADQMVTSEPAPEETQQGASKLEDVETQQTTEQILSPEISSEKSQPEGLNQTELQQSDLKSLQSSRPLVGDEKSRETLALEPILVPEKSSRKLSTGDAKKGLKDAMLKVEDDHMQELECLNDSGQLFFHISRNH</sequence>
<protein>
    <submittedName>
        <fullName evidence="2">Uncharacterized protein</fullName>
    </submittedName>
</protein>
<proteinExistence type="predicted"/>
<feature type="region of interest" description="Disordered" evidence="1">
    <location>
        <begin position="83"/>
        <end position="113"/>
    </location>
</feature>
<feature type="non-terminal residue" evidence="2">
    <location>
        <position position="277"/>
    </location>
</feature>
<comment type="caution">
    <text evidence="2">The sequence shown here is derived from an EMBL/GenBank/DDBJ whole genome shotgun (WGS) entry which is preliminary data.</text>
</comment>
<feature type="compositionally biased region" description="Polar residues" evidence="1">
    <location>
        <begin position="170"/>
        <end position="182"/>
    </location>
</feature>
<gene>
    <name evidence="2" type="ORF">AFUS01_LOCUS28971</name>
</gene>
<feature type="non-terminal residue" evidence="2">
    <location>
        <position position="1"/>
    </location>
</feature>